<dbReference type="EMBL" id="KQ242268">
    <property type="protein sequence ID" value="KNC79646.1"/>
    <property type="molecule type" value="Genomic_DNA"/>
</dbReference>
<feature type="region of interest" description="Disordered" evidence="2">
    <location>
        <begin position="1"/>
        <end position="25"/>
    </location>
</feature>
<reference evidence="4 5" key="1">
    <citation type="submission" date="2011-02" db="EMBL/GenBank/DDBJ databases">
        <title>The Genome Sequence of Sphaeroforma arctica JP610.</title>
        <authorList>
            <consortium name="The Broad Institute Genome Sequencing Platform"/>
            <person name="Russ C."/>
            <person name="Cuomo C."/>
            <person name="Young S.K."/>
            <person name="Zeng Q."/>
            <person name="Gargeya S."/>
            <person name="Alvarado L."/>
            <person name="Berlin A."/>
            <person name="Chapman S.B."/>
            <person name="Chen Z."/>
            <person name="Freedman E."/>
            <person name="Gellesch M."/>
            <person name="Goldberg J."/>
            <person name="Griggs A."/>
            <person name="Gujja S."/>
            <person name="Heilman E."/>
            <person name="Heiman D."/>
            <person name="Howarth C."/>
            <person name="Mehta T."/>
            <person name="Neiman D."/>
            <person name="Pearson M."/>
            <person name="Roberts A."/>
            <person name="Saif S."/>
            <person name="Shea T."/>
            <person name="Shenoy N."/>
            <person name="Sisk P."/>
            <person name="Stolte C."/>
            <person name="Sykes S."/>
            <person name="White J."/>
            <person name="Yandava C."/>
            <person name="Burger G."/>
            <person name="Gray M.W."/>
            <person name="Holland P.W.H."/>
            <person name="King N."/>
            <person name="Lang F.B.F."/>
            <person name="Roger A.J."/>
            <person name="Ruiz-Trillo I."/>
            <person name="Haas B."/>
            <person name="Nusbaum C."/>
            <person name="Birren B."/>
        </authorList>
    </citation>
    <scope>NUCLEOTIDE SEQUENCE [LARGE SCALE GENOMIC DNA]</scope>
    <source>
        <strain evidence="4 5">JP610</strain>
    </source>
</reference>
<protein>
    <recommendedName>
        <fullName evidence="3">CCHC-type domain-containing protein</fullName>
    </recommendedName>
</protein>
<dbReference type="RefSeq" id="XP_014153548.1">
    <property type="nucleotide sequence ID" value="XM_014298073.1"/>
</dbReference>
<dbReference type="GeneID" id="25908470"/>
<dbReference type="SUPFAM" id="SSF57756">
    <property type="entry name" value="Retrovirus zinc finger-like domains"/>
    <property type="match status" value="1"/>
</dbReference>
<keyword evidence="1" id="KW-0863">Zinc-finger</keyword>
<proteinExistence type="predicted"/>
<organism evidence="4 5">
    <name type="scientific">Sphaeroforma arctica JP610</name>
    <dbReference type="NCBI Taxonomy" id="667725"/>
    <lineage>
        <taxon>Eukaryota</taxon>
        <taxon>Ichthyosporea</taxon>
        <taxon>Ichthyophonida</taxon>
        <taxon>Sphaeroforma</taxon>
    </lineage>
</organism>
<evidence type="ECO:0000259" key="3">
    <source>
        <dbReference type="PROSITE" id="PS50158"/>
    </source>
</evidence>
<evidence type="ECO:0000313" key="5">
    <source>
        <dbReference type="Proteomes" id="UP000054560"/>
    </source>
</evidence>
<accession>A0A0L0FSW1</accession>
<dbReference type="Proteomes" id="UP000054560">
    <property type="component" value="Unassembled WGS sequence"/>
</dbReference>
<dbReference type="Gene3D" id="4.10.60.10">
    <property type="entry name" value="Zinc finger, CCHC-type"/>
    <property type="match status" value="1"/>
</dbReference>
<dbReference type="OrthoDB" id="196607at2759"/>
<evidence type="ECO:0000313" key="4">
    <source>
        <dbReference type="EMBL" id="KNC79646.1"/>
    </source>
</evidence>
<keyword evidence="1" id="KW-0479">Metal-binding</keyword>
<feature type="domain" description="CCHC-type" evidence="3">
    <location>
        <begin position="34"/>
        <end position="49"/>
    </location>
</feature>
<keyword evidence="5" id="KW-1185">Reference proteome</keyword>
<dbReference type="Pfam" id="PF00098">
    <property type="entry name" value="zf-CCHC"/>
    <property type="match status" value="1"/>
</dbReference>
<dbReference type="GO" id="GO:0003676">
    <property type="term" value="F:nucleic acid binding"/>
    <property type="evidence" value="ECO:0007669"/>
    <property type="project" value="InterPro"/>
</dbReference>
<dbReference type="PROSITE" id="PS50158">
    <property type="entry name" value="ZF_CCHC"/>
    <property type="match status" value="1"/>
</dbReference>
<evidence type="ECO:0000256" key="2">
    <source>
        <dbReference type="SAM" id="MobiDB-lite"/>
    </source>
</evidence>
<gene>
    <name evidence="4" type="ORF">SARC_07966</name>
</gene>
<keyword evidence="1" id="KW-0862">Zinc</keyword>
<name>A0A0L0FSW1_9EUKA</name>
<dbReference type="SMART" id="SM00343">
    <property type="entry name" value="ZnF_C2HC"/>
    <property type="match status" value="1"/>
</dbReference>
<evidence type="ECO:0000256" key="1">
    <source>
        <dbReference type="PROSITE-ProRule" id="PRU00047"/>
    </source>
</evidence>
<sequence length="63" mass="6541">MTPLSVTPAPTPVSASTSAPAEKPAVKKEEYIACLNCSKQGHVVKDCPNPRKTPTAAPATHNT</sequence>
<dbReference type="AlphaFoldDB" id="A0A0L0FSW1"/>
<dbReference type="GO" id="GO:0008270">
    <property type="term" value="F:zinc ion binding"/>
    <property type="evidence" value="ECO:0007669"/>
    <property type="project" value="UniProtKB-KW"/>
</dbReference>
<dbReference type="InterPro" id="IPR001878">
    <property type="entry name" value="Znf_CCHC"/>
</dbReference>
<dbReference type="InterPro" id="IPR036875">
    <property type="entry name" value="Znf_CCHC_sf"/>
</dbReference>